<dbReference type="EMBL" id="JARJLG010000138">
    <property type="protein sequence ID" value="KAJ7738223.1"/>
    <property type="molecule type" value="Genomic_DNA"/>
</dbReference>
<reference evidence="1" key="1">
    <citation type="submission" date="2023-03" db="EMBL/GenBank/DDBJ databases">
        <title>Massive genome expansion in bonnet fungi (Mycena s.s.) driven by repeated elements and novel gene families across ecological guilds.</title>
        <authorList>
            <consortium name="Lawrence Berkeley National Laboratory"/>
            <person name="Harder C.B."/>
            <person name="Miyauchi S."/>
            <person name="Viragh M."/>
            <person name="Kuo A."/>
            <person name="Thoen E."/>
            <person name="Andreopoulos B."/>
            <person name="Lu D."/>
            <person name="Skrede I."/>
            <person name="Drula E."/>
            <person name="Henrissat B."/>
            <person name="Morin E."/>
            <person name="Kohler A."/>
            <person name="Barry K."/>
            <person name="LaButti K."/>
            <person name="Morin E."/>
            <person name="Salamov A."/>
            <person name="Lipzen A."/>
            <person name="Mereny Z."/>
            <person name="Hegedus B."/>
            <person name="Baldrian P."/>
            <person name="Stursova M."/>
            <person name="Weitz H."/>
            <person name="Taylor A."/>
            <person name="Grigoriev I.V."/>
            <person name="Nagy L.G."/>
            <person name="Martin F."/>
            <person name="Kauserud H."/>
        </authorList>
    </citation>
    <scope>NUCLEOTIDE SEQUENCE</scope>
    <source>
        <strain evidence="1">CBHHK188m</strain>
    </source>
</reference>
<evidence type="ECO:0000313" key="2">
    <source>
        <dbReference type="Proteomes" id="UP001215280"/>
    </source>
</evidence>
<accession>A0AAD7IB31</accession>
<dbReference type="AlphaFoldDB" id="A0AAD7IB31"/>
<sequence length="336" mass="38148">MKALSHKLDSRFLNGVSKVENGWYAYFGALWIRFDKDTEDWRWSCVRFSSLLSSWREMRIYNLAPATAERTLPLHRKASVHCLPKTQLRFLPETYITRVARIDIIYHHPTNFSSDLLRLGRRLGNKLHFLEFQATSSPARTNSIAVHPGALTEFPVAFISDLDLLKTGGRPGAARRQLSNEDDGVAPDDPTKGLFFHGDPPQSLFRAGPAFMEKSYHPPSEIASPPPPLQLSDVRIQLQRAPKADAVAGSGLDGIYFMETGIRREWYGYENGDWEQGNLPTWGLDATYLWPEVTPNSVAQLPDGNNENFMRQKISTSMALKRHKGGHLLWHTHRQK</sequence>
<dbReference type="Proteomes" id="UP001215280">
    <property type="component" value="Unassembled WGS sequence"/>
</dbReference>
<name>A0AAD7IB31_9AGAR</name>
<gene>
    <name evidence="1" type="ORF">DFH07DRAFT_779045</name>
</gene>
<organism evidence="1 2">
    <name type="scientific">Mycena maculata</name>
    <dbReference type="NCBI Taxonomy" id="230809"/>
    <lineage>
        <taxon>Eukaryota</taxon>
        <taxon>Fungi</taxon>
        <taxon>Dikarya</taxon>
        <taxon>Basidiomycota</taxon>
        <taxon>Agaricomycotina</taxon>
        <taxon>Agaricomycetes</taxon>
        <taxon>Agaricomycetidae</taxon>
        <taxon>Agaricales</taxon>
        <taxon>Marasmiineae</taxon>
        <taxon>Mycenaceae</taxon>
        <taxon>Mycena</taxon>
    </lineage>
</organism>
<comment type="caution">
    <text evidence="1">The sequence shown here is derived from an EMBL/GenBank/DDBJ whole genome shotgun (WGS) entry which is preliminary data.</text>
</comment>
<keyword evidence="2" id="KW-1185">Reference proteome</keyword>
<protein>
    <submittedName>
        <fullName evidence="1">Uncharacterized protein</fullName>
    </submittedName>
</protein>
<proteinExistence type="predicted"/>
<evidence type="ECO:0000313" key="1">
    <source>
        <dbReference type="EMBL" id="KAJ7738223.1"/>
    </source>
</evidence>